<feature type="region of interest" description="Disordered" evidence="2">
    <location>
        <begin position="252"/>
        <end position="376"/>
    </location>
</feature>
<feature type="region of interest" description="Disordered" evidence="2">
    <location>
        <begin position="1"/>
        <end position="75"/>
    </location>
</feature>
<keyword evidence="1" id="KW-0732">Signal</keyword>
<reference evidence="5 6" key="1">
    <citation type="submission" date="2018-10" db="EMBL/GenBank/DDBJ databases">
        <title>Sequencing the genomes of 1000 actinobacteria strains.</title>
        <authorList>
            <person name="Klenk H.-P."/>
        </authorList>
    </citation>
    <scope>NUCLEOTIDE SEQUENCE [LARGE SCALE GENOMIC DNA]</scope>
    <source>
        <strain evidence="5 6">DSM 43800</strain>
    </source>
</reference>
<comment type="caution">
    <text evidence="5">The sequence shown here is derived from an EMBL/GenBank/DDBJ whole genome shotgun (WGS) entry which is preliminary data.</text>
</comment>
<dbReference type="PANTHER" id="PTHR21666:SF289">
    <property type="entry name" value="L-ALA--D-GLU ENDOPEPTIDASE"/>
    <property type="match status" value="1"/>
</dbReference>
<dbReference type="Proteomes" id="UP000282084">
    <property type="component" value="Unassembled WGS sequence"/>
</dbReference>
<gene>
    <name evidence="5" type="ORF">C8E97_5746</name>
</gene>
<keyword evidence="3" id="KW-0812">Transmembrane</keyword>
<feature type="compositionally biased region" description="Low complexity" evidence="2">
    <location>
        <begin position="252"/>
        <end position="266"/>
    </location>
</feature>
<dbReference type="Pfam" id="PF01551">
    <property type="entry name" value="Peptidase_M23"/>
    <property type="match status" value="1"/>
</dbReference>
<evidence type="ECO:0000256" key="3">
    <source>
        <dbReference type="SAM" id="Phobius"/>
    </source>
</evidence>
<evidence type="ECO:0000313" key="5">
    <source>
        <dbReference type="EMBL" id="RKT57032.1"/>
    </source>
</evidence>
<feature type="transmembrane region" description="Helical" evidence="3">
    <location>
        <begin position="78"/>
        <end position="105"/>
    </location>
</feature>
<feature type="domain" description="M23ase beta-sheet core" evidence="4">
    <location>
        <begin position="143"/>
        <end position="229"/>
    </location>
</feature>
<proteinExistence type="predicted"/>
<dbReference type="InterPro" id="IPR016047">
    <property type="entry name" value="M23ase_b-sheet_dom"/>
</dbReference>
<evidence type="ECO:0000259" key="4">
    <source>
        <dbReference type="Pfam" id="PF01551"/>
    </source>
</evidence>
<feature type="compositionally biased region" description="Low complexity" evidence="2">
    <location>
        <begin position="301"/>
        <end position="318"/>
    </location>
</feature>
<evidence type="ECO:0000256" key="1">
    <source>
        <dbReference type="ARBA" id="ARBA00022729"/>
    </source>
</evidence>
<dbReference type="InterPro" id="IPR050570">
    <property type="entry name" value="Cell_wall_metabolism_enzyme"/>
</dbReference>
<dbReference type="Gene3D" id="2.70.70.10">
    <property type="entry name" value="Glucose Permease (Domain IIA)"/>
    <property type="match status" value="1"/>
</dbReference>
<dbReference type="AlphaFoldDB" id="A0A495W5U7"/>
<keyword evidence="3" id="KW-1133">Transmembrane helix</keyword>
<dbReference type="EMBL" id="RBXO01000001">
    <property type="protein sequence ID" value="RKT57032.1"/>
    <property type="molecule type" value="Genomic_DNA"/>
</dbReference>
<name>A0A495W5U7_9PSEU</name>
<dbReference type="GO" id="GO:0004222">
    <property type="term" value="F:metalloendopeptidase activity"/>
    <property type="evidence" value="ECO:0007669"/>
    <property type="project" value="TreeGrafter"/>
</dbReference>
<evidence type="ECO:0000313" key="6">
    <source>
        <dbReference type="Proteomes" id="UP000282084"/>
    </source>
</evidence>
<organism evidence="5 6">
    <name type="scientific">Saccharothrix australiensis</name>
    <dbReference type="NCBI Taxonomy" id="2072"/>
    <lineage>
        <taxon>Bacteria</taxon>
        <taxon>Bacillati</taxon>
        <taxon>Actinomycetota</taxon>
        <taxon>Actinomycetes</taxon>
        <taxon>Pseudonocardiales</taxon>
        <taxon>Pseudonocardiaceae</taxon>
        <taxon>Saccharothrix</taxon>
    </lineage>
</organism>
<dbReference type="PANTHER" id="PTHR21666">
    <property type="entry name" value="PEPTIDASE-RELATED"/>
    <property type="match status" value="1"/>
</dbReference>
<sequence>MHPLPRTSEVNPPPRATRRSTPPSTRSPTPPPTLSPAPPPTLSPEPPHTRPSAPSSALPSALPSAAPRTLPSARPSTLSFPVALTPACSLMFALVLVLVLVPAALPAPPAGASTRLPRYAWPLAPPHPVLRAFHAPHTEYGAGHRGVDLGAPPDTPVLAAGDAVVVFAGAVATRDLVSLSHAGGLRTTYEPVKPLVSRGQRVTRGTPIGTLRPGHEGCPTTCLHWGAYRPTLRGRTYLDPLKLLTPGRTRLLPLTPADLRRTTPSTHRTRHPPPPRANHHRRARHHRRANRHRRARHPPERAIAPESAITTEPATPTTPFAPPRPHKEPTTQPTRGADRPELLVPGAARHHRPARRTAAHPDLSPAVIAETKPQST</sequence>
<evidence type="ECO:0000256" key="2">
    <source>
        <dbReference type="SAM" id="MobiDB-lite"/>
    </source>
</evidence>
<feature type="compositionally biased region" description="Low complexity" evidence="2">
    <location>
        <begin position="50"/>
        <end position="75"/>
    </location>
</feature>
<protein>
    <submittedName>
        <fullName evidence="5">Peptidase M23-like protein</fullName>
    </submittedName>
</protein>
<keyword evidence="3" id="KW-0472">Membrane</keyword>
<dbReference type="CDD" id="cd12797">
    <property type="entry name" value="M23_peptidase"/>
    <property type="match status" value="1"/>
</dbReference>
<feature type="compositionally biased region" description="Basic residues" evidence="2">
    <location>
        <begin position="267"/>
        <end position="296"/>
    </location>
</feature>
<accession>A0A495W5U7</accession>
<dbReference type="InterPro" id="IPR011055">
    <property type="entry name" value="Dup_hybrid_motif"/>
</dbReference>
<dbReference type="SUPFAM" id="SSF51261">
    <property type="entry name" value="Duplicated hybrid motif"/>
    <property type="match status" value="1"/>
</dbReference>
<feature type="compositionally biased region" description="Basic residues" evidence="2">
    <location>
        <begin position="348"/>
        <end position="358"/>
    </location>
</feature>
<keyword evidence="6" id="KW-1185">Reference proteome</keyword>
<feature type="compositionally biased region" description="Pro residues" evidence="2">
    <location>
        <begin position="28"/>
        <end position="46"/>
    </location>
</feature>